<sequence>MDTATTSASAAGPVRVTRRDAVLHIELNRPEARNPLGPDTVAALDAAVREGGADDAVRVLLFTASGDAFSAGGNLANMQDRLGAPPGSDGRDPIAAGNRLYGDFLARLCASPKVSVAVVQGHAMGGGAGLICACDISVGLAGARYGFPEAAIGLVPGQILPFVVARIGVPAARRLILTGQRIDGIEAHRIGLIDYLAHDAAELADRTSALLSGVLGCGPSASIETKRLLRQVAQPQAGAALASYLDEAAGVFAHQMRTEAVEGVAASRARRKPQWAVPAPRLTH</sequence>
<keyword evidence="3" id="KW-1185">Reference proteome</keyword>
<comment type="caution">
    <text evidence="2">The sequence shown here is derived from an EMBL/GenBank/DDBJ whole genome shotgun (WGS) entry which is preliminary data.</text>
</comment>
<evidence type="ECO:0000256" key="1">
    <source>
        <dbReference type="ARBA" id="ARBA00005254"/>
    </source>
</evidence>
<dbReference type="GO" id="GO:0008300">
    <property type="term" value="P:isoprenoid catabolic process"/>
    <property type="evidence" value="ECO:0007669"/>
    <property type="project" value="TreeGrafter"/>
</dbReference>
<dbReference type="EMBL" id="JACORU010000001">
    <property type="protein sequence ID" value="MBC5762919.1"/>
    <property type="molecule type" value="Genomic_DNA"/>
</dbReference>
<dbReference type="Gene3D" id="3.90.226.10">
    <property type="entry name" value="2-enoyl-CoA Hydratase, Chain A, domain 1"/>
    <property type="match status" value="1"/>
</dbReference>
<dbReference type="InterPro" id="IPR051683">
    <property type="entry name" value="Enoyl-CoA_Hydratase/Isomerase"/>
</dbReference>
<evidence type="ECO:0000313" key="3">
    <source>
        <dbReference type="Proteomes" id="UP000596827"/>
    </source>
</evidence>
<dbReference type="InterPro" id="IPR029045">
    <property type="entry name" value="ClpP/crotonase-like_dom_sf"/>
</dbReference>
<dbReference type="PANTHER" id="PTHR42964:SF1">
    <property type="entry name" value="POLYKETIDE BIOSYNTHESIS ENOYL-COA HYDRATASE PKSH-RELATED"/>
    <property type="match status" value="1"/>
</dbReference>
<dbReference type="InterPro" id="IPR014748">
    <property type="entry name" value="Enoyl-CoA_hydra_C"/>
</dbReference>
<dbReference type="Proteomes" id="UP000596827">
    <property type="component" value="Unassembled WGS sequence"/>
</dbReference>
<dbReference type="Gene3D" id="1.10.12.10">
    <property type="entry name" value="Lyase 2-enoyl-coa Hydratase, Chain A, domain 2"/>
    <property type="match status" value="1"/>
</dbReference>
<name>A0A923S035_9BURK</name>
<dbReference type="InterPro" id="IPR001753">
    <property type="entry name" value="Enoyl-CoA_hydra/iso"/>
</dbReference>
<dbReference type="Pfam" id="PF00378">
    <property type="entry name" value="ECH_1"/>
    <property type="match status" value="1"/>
</dbReference>
<dbReference type="SUPFAM" id="SSF52096">
    <property type="entry name" value="ClpP/crotonase"/>
    <property type="match status" value="1"/>
</dbReference>
<protein>
    <submittedName>
        <fullName evidence="2">Enoyl-CoA hydratase/isomerase family protein</fullName>
    </submittedName>
</protein>
<reference evidence="2" key="1">
    <citation type="submission" date="2020-08" db="EMBL/GenBank/DDBJ databases">
        <title>Ramlibacter sp. GTP1 16S ribosomal RNA gene genome sequencing and assembly.</title>
        <authorList>
            <person name="Kang M."/>
        </authorList>
    </citation>
    <scope>NUCLEOTIDE SEQUENCE</scope>
    <source>
        <strain evidence="2">GTP1</strain>
    </source>
</reference>
<accession>A0A923S035</accession>
<evidence type="ECO:0000313" key="2">
    <source>
        <dbReference type="EMBL" id="MBC5762919.1"/>
    </source>
</evidence>
<dbReference type="AlphaFoldDB" id="A0A923S035"/>
<proteinExistence type="inferred from homology"/>
<dbReference type="RefSeq" id="WP_187079397.1">
    <property type="nucleotide sequence ID" value="NZ_JACORU010000001.1"/>
</dbReference>
<dbReference type="PANTHER" id="PTHR42964">
    <property type="entry name" value="ENOYL-COA HYDRATASE"/>
    <property type="match status" value="1"/>
</dbReference>
<dbReference type="GO" id="GO:0003824">
    <property type="term" value="F:catalytic activity"/>
    <property type="evidence" value="ECO:0007669"/>
    <property type="project" value="UniProtKB-ARBA"/>
</dbReference>
<gene>
    <name evidence="2" type="ORF">H8R02_00535</name>
</gene>
<organism evidence="2 3">
    <name type="scientific">Ramlibacter albus</name>
    <dbReference type="NCBI Taxonomy" id="2079448"/>
    <lineage>
        <taxon>Bacteria</taxon>
        <taxon>Pseudomonadati</taxon>
        <taxon>Pseudomonadota</taxon>
        <taxon>Betaproteobacteria</taxon>
        <taxon>Burkholderiales</taxon>
        <taxon>Comamonadaceae</taxon>
        <taxon>Ramlibacter</taxon>
    </lineage>
</organism>
<comment type="similarity">
    <text evidence="1">Belongs to the enoyl-CoA hydratase/isomerase family.</text>
</comment>
<dbReference type="CDD" id="cd06558">
    <property type="entry name" value="crotonase-like"/>
    <property type="match status" value="1"/>
</dbReference>